<name>A0ABP1Q0Y5_9HEXA</name>
<evidence type="ECO:0000313" key="2">
    <source>
        <dbReference type="Proteomes" id="UP001642540"/>
    </source>
</evidence>
<comment type="caution">
    <text evidence="1">The sequence shown here is derived from an EMBL/GenBank/DDBJ whole genome shotgun (WGS) entry which is preliminary data.</text>
</comment>
<organism evidence="1 2">
    <name type="scientific">Orchesella dallaii</name>
    <dbReference type="NCBI Taxonomy" id="48710"/>
    <lineage>
        <taxon>Eukaryota</taxon>
        <taxon>Metazoa</taxon>
        <taxon>Ecdysozoa</taxon>
        <taxon>Arthropoda</taxon>
        <taxon>Hexapoda</taxon>
        <taxon>Collembola</taxon>
        <taxon>Entomobryomorpha</taxon>
        <taxon>Entomobryoidea</taxon>
        <taxon>Orchesellidae</taxon>
        <taxon>Orchesellinae</taxon>
        <taxon>Orchesella</taxon>
    </lineage>
</organism>
<keyword evidence="2" id="KW-1185">Reference proteome</keyword>
<dbReference type="SUPFAM" id="SSF53448">
    <property type="entry name" value="Nucleotide-diphospho-sugar transferases"/>
    <property type="match status" value="1"/>
</dbReference>
<protein>
    <submittedName>
        <fullName evidence="1">Uncharacterized protein</fullName>
    </submittedName>
</protein>
<gene>
    <name evidence="1" type="ORF">ODALV1_LOCUS6047</name>
</gene>
<dbReference type="Gene3D" id="3.90.550.10">
    <property type="entry name" value="Spore Coat Polysaccharide Biosynthesis Protein SpsA, Chain A"/>
    <property type="match status" value="1"/>
</dbReference>
<dbReference type="EMBL" id="CAXLJM020000019">
    <property type="protein sequence ID" value="CAL8085227.1"/>
    <property type="molecule type" value="Genomic_DNA"/>
</dbReference>
<reference evidence="1 2" key="1">
    <citation type="submission" date="2024-08" db="EMBL/GenBank/DDBJ databases">
        <authorList>
            <person name="Cucini C."/>
            <person name="Frati F."/>
        </authorList>
    </citation>
    <scope>NUCLEOTIDE SEQUENCE [LARGE SCALE GENOMIC DNA]</scope>
</reference>
<dbReference type="InterPro" id="IPR050587">
    <property type="entry name" value="GNT1/Glycosyltrans_8"/>
</dbReference>
<dbReference type="Proteomes" id="UP001642540">
    <property type="component" value="Unassembled WGS sequence"/>
</dbReference>
<evidence type="ECO:0000313" key="1">
    <source>
        <dbReference type="EMBL" id="CAL8085227.1"/>
    </source>
</evidence>
<sequence length="274" mass="30911">MSGFKPQVWVTSALTDQDVAAALTLCFSLRRTETSRKVAVITSRKLSTPLKDALHYGFDFIFYLEEDRNTAGLKIEDFAKLTTLTLKPFDKCVFLSSNMLVMKNCDQIFDEYNVTQGFVWTEKGDSSIFMVRPSMETFKVFMGAVLAKNGSRPENYLKTLTNNKTGKTVFLDEKYSRLLSPQNGILLGNENDFYIINLIDYPNLLEINMSTDGLGLVAQVVLEHLKSIYKWDVSPLLEWAMNVFEAEGILKKESENGSDSTLYVESGLSTDDFG</sequence>
<accession>A0ABP1Q0Y5</accession>
<dbReference type="PANTHER" id="PTHR11183">
    <property type="entry name" value="GLYCOGENIN SUBFAMILY MEMBER"/>
    <property type="match status" value="1"/>
</dbReference>
<proteinExistence type="predicted"/>
<dbReference type="InterPro" id="IPR029044">
    <property type="entry name" value="Nucleotide-diphossugar_trans"/>
</dbReference>